<comment type="subcellular location">
    <subcellularLocation>
        <location evidence="1 4">Cell outer membrane</location>
    </subcellularLocation>
</comment>
<dbReference type="Pfam" id="PF13715">
    <property type="entry name" value="CarbopepD_reg_2"/>
    <property type="match status" value="1"/>
</dbReference>
<dbReference type="AlphaFoldDB" id="A0A7H9DWP5"/>
<dbReference type="PANTHER" id="PTHR40980:SF5">
    <property type="entry name" value="TONB-DEPENDENT RECEPTOR"/>
    <property type="match status" value="1"/>
</dbReference>
<dbReference type="KEGG" id="efal:FH779_16655"/>
<evidence type="ECO:0000313" key="7">
    <source>
        <dbReference type="EMBL" id="QLL59617.1"/>
    </source>
</evidence>
<protein>
    <submittedName>
        <fullName evidence="7">TonB-dependent receptor</fullName>
    </submittedName>
</protein>
<dbReference type="SUPFAM" id="SSF49464">
    <property type="entry name" value="Carboxypeptidase regulatory domain-like"/>
    <property type="match status" value="1"/>
</dbReference>
<proteinExistence type="inferred from homology"/>
<dbReference type="PANTHER" id="PTHR40980">
    <property type="entry name" value="PLUG DOMAIN-CONTAINING PROTEIN"/>
    <property type="match status" value="1"/>
</dbReference>
<evidence type="ECO:0000256" key="3">
    <source>
        <dbReference type="ARBA" id="ARBA00023237"/>
    </source>
</evidence>
<keyword evidence="4" id="KW-0798">TonB box</keyword>
<gene>
    <name evidence="7" type="ORF">FH779_16655</name>
</gene>
<dbReference type="RefSeq" id="WP_180905501.1">
    <property type="nucleotide sequence ID" value="NZ_CP040908.1"/>
</dbReference>
<dbReference type="Gene3D" id="2.40.170.20">
    <property type="entry name" value="TonB-dependent receptor, beta-barrel domain"/>
    <property type="match status" value="1"/>
</dbReference>
<dbReference type="GeneID" id="78403122"/>
<dbReference type="InterPro" id="IPR012910">
    <property type="entry name" value="Plug_dom"/>
</dbReference>
<dbReference type="SUPFAM" id="SSF56935">
    <property type="entry name" value="Porins"/>
    <property type="match status" value="1"/>
</dbReference>
<evidence type="ECO:0000259" key="6">
    <source>
        <dbReference type="Pfam" id="PF07715"/>
    </source>
</evidence>
<evidence type="ECO:0000256" key="1">
    <source>
        <dbReference type="ARBA" id="ARBA00004442"/>
    </source>
</evidence>
<accession>A0A7H9DWP5</accession>
<dbReference type="GO" id="GO:0009279">
    <property type="term" value="C:cell outer membrane"/>
    <property type="evidence" value="ECO:0007669"/>
    <property type="project" value="UniProtKB-SubCell"/>
</dbReference>
<sequence length="939" mass="105476">MFFIGLQQLCHQTNTNYTIAMKRNLTLLLLLGSAALFAQTNIKLEGTLFDQKTNQPLSEKTFVVEGLNIQAKTDDKGHYEISVPDDTYQLDIKVDGYQSVSQNLSDSNTLNMYLKPEDLKDTKIDLSTAVVTGRKDKSGEASLLNIQKKSVKMVENIGAAELDRKGVSDAASAVAKMAGVTKQEGTGDVFVRGLGDRYNYTSLNGLPIPSENPSNKNVKLDLFPTDVIDYISLSKTFNVRMMADFGGANIDIASKLYEGNGLLEIGTGLNLNSNAITNKNFNLQDGPNWFGFQKTKIPANATTGYHFTNSFNPQSKSAVAGGFNIKGGKSYKFENGAKFGFFATAAFDNSAQSIEKGLAASVNAEGAYFNNFKNYTKDSYNTNTTGMVNLYYDFNPNNRLRANSIFINNTSQSLQEYRGFVIDLVNDDNHEGFIRRGTYEKNQVFVNQLLGDHRLDDKSEFHWGISYNTVKQDMPDRLQNTMRLDKQTGQYFLATQDASLSNRYYQNLNENEISANLEYNRVFGGDLKDYKAKVSVGYQGRHKERDFEANQFNMKFTRSGIQADPNNLDAVFNQSNFGEDKLFTITTFDMDGNGNYRAQTYNGQKDIQVGFVEVEYNFTDRLTAVLGVRAEYLKQSIDWYTALSKGERSFDQFELLPSLMLRYKLTDNQNLRFATSKTYTLPQFKETAMFVYEDVTETFRGNPMLYPSTNYNADIKWEWFPKSGEVISFGGFGKYIQDPINTTTIASSSNDISYANTGDWGYAIGAELEVRKAILDNKTSNPEQLTIGFNGAYMYSNQELDNEKVYNETLFNGQRINTNFTNKEDAFTGASKFITNADLSYSKKWTSGGSVMATVAYNYFSDRIYALGTETRGNQVDKGFGTLDFILRSKLNKNIGINFSAKNLLNPTIDRVQENLNGDVKTLSYKKGMNFGLSVNYQF</sequence>
<evidence type="ECO:0000256" key="2">
    <source>
        <dbReference type="ARBA" id="ARBA00023136"/>
    </source>
</evidence>
<keyword evidence="3" id="KW-0998">Cell outer membrane</keyword>
<dbReference type="Pfam" id="PF00593">
    <property type="entry name" value="TonB_dep_Rec_b-barrel"/>
    <property type="match status" value="1"/>
</dbReference>
<organism evidence="7 8">
    <name type="scientific">Empedobacter falsenii</name>
    <dbReference type="NCBI Taxonomy" id="343874"/>
    <lineage>
        <taxon>Bacteria</taxon>
        <taxon>Pseudomonadati</taxon>
        <taxon>Bacteroidota</taxon>
        <taxon>Flavobacteriia</taxon>
        <taxon>Flavobacteriales</taxon>
        <taxon>Weeksellaceae</taxon>
        <taxon>Empedobacter</taxon>
    </lineage>
</organism>
<dbReference type="InterPro" id="IPR037066">
    <property type="entry name" value="Plug_dom_sf"/>
</dbReference>
<dbReference type="Gene3D" id="2.60.40.1120">
    <property type="entry name" value="Carboxypeptidase-like, regulatory domain"/>
    <property type="match status" value="1"/>
</dbReference>
<dbReference type="InterPro" id="IPR008969">
    <property type="entry name" value="CarboxyPept-like_regulatory"/>
</dbReference>
<comment type="similarity">
    <text evidence="4">Belongs to the TonB-dependent receptor family.</text>
</comment>
<keyword evidence="2 4" id="KW-0472">Membrane</keyword>
<dbReference type="Gene3D" id="2.170.130.10">
    <property type="entry name" value="TonB-dependent receptor, plug domain"/>
    <property type="match status" value="1"/>
</dbReference>
<feature type="domain" description="TonB-dependent receptor plug" evidence="6">
    <location>
        <begin position="149"/>
        <end position="235"/>
    </location>
</feature>
<name>A0A7H9DWP5_9FLAO</name>
<reference evidence="7 8" key="1">
    <citation type="submission" date="2019-06" db="EMBL/GenBank/DDBJ databases">
        <title>Emergence of pandrug resistant Empedobacter falsenii in China.</title>
        <authorList>
            <person name="Dong N."/>
            <person name="Chen S."/>
            <person name="Zhang R."/>
        </authorList>
    </citation>
    <scope>NUCLEOTIDE SEQUENCE [LARGE SCALE GENOMIC DNA]</scope>
    <source>
        <strain evidence="7 8">1681-1</strain>
    </source>
</reference>
<dbReference type="InterPro" id="IPR000531">
    <property type="entry name" value="Beta-barrel_TonB"/>
</dbReference>
<dbReference type="Pfam" id="PF07715">
    <property type="entry name" value="Plug"/>
    <property type="match status" value="1"/>
</dbReference>
<dbReference type="InterPro" id="IPR036942">
    <property type="entry name" value="Beta-barrel_TonB_sf"/>
</dbReference>
<dbReference type="Proteomes" id="UP000510643">
    <property type="component" value="Chromosome"/>
</dbReference>
<evidence type="ECO:0000256" key="4">
    <source>
        <dbReference type="RuleBase" id="RU003357"/>
    </source>
</evidence>
<dbReference type="EMBL" id="CP040908">
    <property type="protein sequence ID" value="QLL59617.1"/>
    <property type="molecule type" value="Genomic_DNA"/>
</dbReference>
<evidence type="ECO:0000259" key="5">
    <source>
        <dbReference type="Pfam" id="PF00593"/>
    </source>
</evidence>
<evidence type="ECO:0000313" key="8">
    <source>
        <dbReference type="Proteomes" id="UP000510643"/>
    </source>
</evidence>
<feature type="domain" description="TonB-dependent receptor-like beta-barrel" evidence="5">
    <location>
        <begin position="482"/>
        <end position="904"/>
    </location>
</feature>
<keyword evidence="7" id="KW-0675">Receptor</keyword>
<keyword evidence="8" id="KW-1185">Reference proteome</keyword>